<dbReference type="EMBL" id="MEHJ01000001">
    <property type="protein sequence ID" value="OEJ27977.1"/>
    <property type="molecule type" value="Genomic_DNA"/>
</dbReference>
<dbReference type="SUPFAM" id="SSF54373">
    <property type="entry name" value="FAD-linked reductases, C-terminal domain"/>
    <property type="match status" value="1"/>
</dbReference>
<dbReference type="PANTHER" id="PTHR11552:SF147">
    <property type="entry name" value="CHOLINE DEHYDROGENASE, MITOCHONDRIAL"/>
    <property type="match status" value="1"/>
</dbReference>
<dbReference type="AlphaFoldDB" id="A0A1E5PEM5"/>
<dbReference type="Proteomes" id="UP000095759">
    <property type="component" value="Unassembled WGS sequence"/>
</dbReference>
<evidence type="ECO:0000313" key="8">
    <source>
        <dbReference type="EMBL" id="OEJ27977.1"/>
    </source>
</evidence>
<dbReference type="PIRSF" id="PIRSF000137">
    <property type="entry name" value="Alcohol_oxidase"/>
    <property type="match status" value="1"/>
</dbReference>
<feature type="binding site" evidence="5">
    <location>
        <begin position="461"/>
        <end position="462"/>
    </location>
    <ligand>
        <name>FAD</name>
        <dbReference type="ChEBI" id="CHEBI:57692"/>
    </ligand>
</feature>
<comment type="similarity">
    <text evidence="2">Belongs to the GMC oxidoreductase family.</text>
</comment>
<feature type="domain" description="Glucose-methanol-choline oxidoreductase N-terminal" evidence="7">
    <location>
        <begin position="268"/>
        <end position="282"/>
    </location>
</feature>
<feature type="region of interest" description="Disordered" evidence="6">
    <location>
        <begin position="1"/>
        <end position="20"/>
    </location>
</feature>
<evidence type="ECO:0000256" key="5">
    <source>
        <dbReference type="PIRSR" id="PIRSR000137-2"/>
    </source>
</evidence>
<gene>
    <name evidence="8" type="ORF">AS594_29275</name>
</gene>
<dbReference type="PROSITE" id="PS00624">
    <property type="entry name" value="GMC_OXRED_2"/>
    <property type="match status" value="1"/>
</dbReference>
<evidence type="ECO:0000313" key="9">
    <source>
        <dbReference type="Proteomes" id="UP000095759"/>
    </source>
</evidence>
<dbReference type="InterPro" id="IPR012132">
    <property type="entry name" value="GMC_OxRdtase"/>
</dbReference>
<dbReference type="Gene3D" id="3.50.50.60">
    <property type="entry name" value="FAD/NAD(P)-binding domain"/>
    <property type="match status" value="1"/>
</dbReference>
<keyword evidence="3" id="KW-0285">Flavoprotein</keyword>
<name>A0A1E5PEM5_9ACTN</name>
<dbReference type="STRING" id="285458.BGM19_07550"/>
<dbReference type="InterPro" id="IPR036188">
    <property type="entry name" value="FAD/NAD-bd_sf"/>
</dbReference>
<dbReference type="OrthoDB" id="9785276at2"/>
<evidence type="ECO:0000256" key="2">
    <source>
        <dbReference type="ARBA" id="ARBA00010790"/>
    </source>
</evidence>
<dbReference type="InterPro" id="IPR007867">
    <property type="entry name" value="GMC_OxRtase_C"/>
</dbReference>
<dbReference type="GO" id="GO:0050660">
    <property type="term" value="F:flavin adenine dinucleotide binding"/>
    <property type="evidence" value="ECO:0007669"/>
    <property type="project" value="InterPro"/>
</dbReference>
<proteinExistence type="inferred from homology"/>
<evidence type="ECO:0000259" key="7">
    <source>
        <dbReference type="PROSITE" id="PS00624"/>
    </source>
</evidence>
<evidence type="ECO:0000256" key="6">
    <source>
        <dbReference type="SAM" id="MobiDB-lite"/>
    </source>
</evidence>
<dbReference type="Gene3D" id="3.30.410.40">
    <property type="match status" value="1"/>
</dbReference>
<evidence type="ECO:0000256" key="4">
    <source>
        <dbReference type="ARBA" id="ARBA00022827"/>
    </source>
</evidence>
<evidence type="ECO:0000256" key="3">
    <source>
        <dbReference type="ARBA" id="ARBA00022630"/>
    </source>
</evidence>
<evidence type="ECO:0000256" key="1">
    <source>
        <dbReference type="ARBA" id="ARBA00001974"/>
    </source>
</evidence>
<dbReference type="InterPro" id="IPR000172">
    <property type="entry name" value="GMC_OxRdtase_N"/>
</dbReference>
<accession>A0A1E5PEM5</accession>
<dbReference type="Pfam" id="PF05199">
    <property type="entry name" value="GMC_oxred_C"/>
    <property type="match status" value="1"/>
</dbReference>
<reference evidence="8 9" key="1">
    <citation type="submission" date="2016-08" db="EMBL/GenBank/DDBJ databases">
        <title>Complete genome sequence of Streptomyces agglomeratus strain 6-3-2, a novel anti-MRSA actinomycete isolated from Wuli of Tebit, China.</title>
        <authorList>
            <person name="Chen X."/>
        </authorList>
    </citation>
    <scope>NUCLEOTIDE SEQUENCE [LARGE SCALE GENOMIC DNA]</scope>
    <source>
        <strain evidence="8 9">6-3-2</strain>
    </source>
</reference>
<comment type="caution">
    <text evidence="8">The sequence shown here is derived from an EMBL/GenBank/DDBJ whole genome shotgun (WGS) entry which is preliminary data.</text>
</comment>
<protein>
    <recommendedName>
        <fullName evidence="7">Glucose-methanol-choline oxidoreductase N-terminal domain-containing protein</fullName>
    </recommendedName>
</protein>
<dbReference type="SUPFAM" id="SSF51905">
    <property type="entry name" value="FAD/NAD(P)-binding domain"/>
    <property type="match status" value="1"/>
</dbReference>
<feature type="region of interest" description="Disordered" evidence="6">
    <location>
        <begin position="47"/>
        <end position="67"/>
    </location>
</feature>
<organism evidence="8 9">
    <name type="scientific">Streptomyces agglomeratus</name>
    <dbReference type="NCBI Taxonomy" id="285458"/>
    <lineage>
        <taxon>Bacteria</taxon>
        <taxon>Bacillati</taxon>
        <taxon>Actinomycetota</taxon>
        <taxon>Actinomycetes</taxon>
        <taxon>Kitasatosporales</taxon>
        <taxon>Streptomycetaceae</taxon>
        <taxon>Streptomyces</taxon>
    </lineage>
</organism>
<keyword evidence="4 5" id="KW-0274">FAD</keyword>
<keyword evidence="9" id="KW-1185">Reference proteome</keyword>
<dbReference type="GO" id="GO:0016614">
    <property type="term" value="F:oxidoreductase activity, acting on CH-OH group of donors"/>
    <property type="evidence" value="ECO:0007669"/>
    <property type="project" value="InterPro"/>
</dbReference>
<dbReference type="Pfam" id="PF00732">
    <property type="entry name" value="GMC_oxred_N"/>
    <property type="match status" value="1"/>
</dbReference>
<sequence>MSRTTSREGAQRVGADEGHWDEVIVGAGSAGAALAGRLSEDPGRRVLLLEAGPDGPGTGPGSPDRPVLSGANWDYSAYVDKESADGRRYPYAVGRAMGGSSAVNGALALRGLPADFDGWAAAGNPAWSWENVLPHFVRLEADADFKGPEHGADGPVPVRRQSEDAFGPLSAGFLRACHDLGVPAAADLNAPGCATGAGPIPRNEAGGRRMSTAETYLVPARHRPGLTVTGSCRASRVLVADGRAVGVEAVRDGRLVRFGADRVTLSAGAVGTPAVLLRSGIGPADSLLRWGIRPVADLPGVGRNLMEHPIVALWALPAPGGCLPGEPMHQVLARVSSTGGAPDLNLTLVNNVSDLDVPVMRGVLRGRTAFSLHASLLTPRSRGSVTLRDAAPDTDPVIELGLASDPRDVERLMAGARMLWSVVRGSHFADLVERVFLWTDRMMEDDAMLRGAVPRFVCPSWHPAGTARMGPASDRTAVVDERFGVHGVTGLRVVDASVMPEIASAPTNLTCVMLGERAASWTR</sequence>
<dbReference type="PANTHER" id="PTHR11552">
    <property type="entry name" value="GLUCOSE-METHANOL-CHOLINE GMC OXIDOREDUCTASE"/>
    <property type="match status" value="1"/>
</dbReference>
<comment type="cofactor">
    <cofactor evidence="1 5">
        <name>FAD</name>
        <dbReference type="ChEBI" id="CHEBI:57692"/>
    </cofactor>
</comment>